<accession>A0A857DLI6</accession>
<dbReference type="EMBL" id="CP046996">
    <property type="protein sequence ID" value="QHA01458.1"/>
    <property type="molecule type" value="Genomic_DNA"/>
</dbReference>
<name>A0A857DLI6_9FIRM</name>
<dbReference type="AlphaFoldDB" id="A0A857DLI6"/>
<organism evidence="1 2">
    <name type="scientific">Dehalobacter restrictus</name>
    <dbReference type="NCBI Taxonomy" id="55583"/>
    <lineage>
        <taxon>Bacteria</taxon>
        <taxon>Bacillati</taxon>
        <taxon>Bacillota</taxon>
        <taxon>Clostridia</taxon>
        <taxon>Eubacteriales</taxon>
        <taxon>Desulfitobacteriaceae</taxon>
        <taxon>Dehalobacter</taxon>
    </lineage>
</organism>
<proteinExistence type="predicted"/>
<gene>
    <name evidence="1" type="ORF">GQ588_12810</name>
</gene>
<sequence length="92" mass="10789">MSEQFYINPTVLEKLYQLASEKEIASVIHESLTEIYGNSPEINEIISAMKSDEAYNSTFTTEQKKQVLRILFEYLIEKLMLFNDMMTWPEAE</sequence>
<evidence type="ECO:0000313" key="2">
    <source>
        <dbReference type="Proteomes" id="UP000430508"/>
    </source>
</evidence>
<dbReference type="Proteomes" id="UP000430508">
    <property type="component" value="Chromosome"/>
</dbReference>
<dbReference type="RefSeq" id="WP_158208522.1">
    <property type="nucleotide sequence ID" value="NZ_CP046996.1"/>
</dbReference>
<protein>
    <submittedName>
        <fullName evidence="1">Uncharacterized protein</fullName>
    </submittedName>
</protein>
<evidence type="ECO:0000313" key="1">
    <source>
        <dbReference type="EMBL" id="QHA01458.1"/>
    </source>
</evidence>
<reference evidence="1 2" key="1">
    <citation type="submission" date="2019-12" db="EMBL/GenBank/DDBJ databases">
        <title>Sequence classification of anaerobic respiratory reductive dehalogenases: First we see many, then we see few.</title>
        <authorList>
            <person name="Molenda O."/>
            <person name="Puentes Jacome L.A."/>
            <person name="Cao X."/>
            <person name="Nesbo C.L."/>
            <person name="Tang S."/>
            <person name="Morson N."/>
            <person name="Patron J."/>
            <person name="Lomheim L."/>
            <person name="Wishart D.S."/>
            <person name="Edwards E.A."/>
        </authorList>
    </citation>
    <scope>NUCLEOTIDE SEQUENCE [LARGE SCALE GENOMIC DNA]</scope>
    <source>
        <strain evidence="1 2">12DCA</strain>
    </source>
</reference>